<comment type="caution">
    <text evidence="9">The sequence shown here is derived from an EMBL/GenBank/DDBJ whole genome shotgun (WGS) entry which is preliminary data.</text>
</comment>
<gene>
    <name evidence="9" type="primary">mftC</name>
    <name evidence="9" type="ORF">ACFY35_10310</name>
</gene>
<accession>A0ABW6W942</accession>
<evidence type="ECO:0000256" key="2">
    <source>
        <dbReference type="ARBA" id="ARBA00022485"/>
    </source>
</evidence>
<dbReference type="InterPro" id="IPR023913">
    <property type="entry name" value="MftC"/>
</dbReference>
<evidence type="ECO:0000256" key="7">
    <source>
        <dbReference type="ARBA" id="ARBA00023239"/>
    </source>
</evidence>
<dbReference type="CDD" id="cd21123">
    <property type="entry name" value="SPASM_MftC-like"/>
    <property type="match status" value="1"/>
</dbReference>
<name>A0ABW6W942_9ACTN</name>
<evidence type="ECO:0000256" key="6">
    <source>
        <dbReference type="ARBA" id="ARBA00023014"/>
    </source>
</evidence>
<sequence>MTALVDLFEYGLDSPICLTWELTYACNLSCTHCLSSSGRRDPRELSTAEAKAVIDELEAMQVFYVNIGGGEPTVRPDFWELLDYATAHHVGVKFSTNGVRITPENARRLATNDYVDVQISLDGATAEVNDAVRGPGSYDTAMRAMANLADAGMKNFKLSVVCTRHNIPQLDEFKAIADRYGAQLRLTRLRPSGRGADVWDELHPRPEQQRELYDWLVAHGEGVLTGDSFFHLSAFGDPLPGLNLCGAGRVVCLIDPVGDVYACPFAIHDEFLAGNVRGEGGFRDVWRESALFRRLREPQQGGACTSCQFFDTCKGGCMAAKFFTGLPLDGPDPECVQGYGESLLTNRGAIPKASGDHSHQKVRVSIGRPPVSLCEESPLAGAR</sequence>
<keyword evidence="7" id="KW-0456">Lyase</keyword>
<protein>
    <submittedName>
        <fullName evidence="9">Mycofactocin radical SAM maturase</fullName>
    </submittedName>
</protein>
<reference evidence="9 10" key="1">
    <citation type="submission" date="2024-10" db="EMBL/GenBank/DDBJ databases">
        <title>The Natural Products Discovery Center: Release of the First 8490 Sequenced Strains for Exploring Actinobacteria Biosynthetic Diversity.</title>
        <authorList>
            <person name="Kalkreuter E."/>
            <person name="Kautsar S.A."/>
            <person name="Yang D."/>
            <person name="Bader C.D."/>
            <person name="Teijaro C.N."/>
            <person name="Fluegel L."/>
            <person name="Davis C.M."/>
            <person name="Simpson J.R."/>
            <person name="Lauterbach L."/>
            <person name="Steele A.D."/>
            <person name="Gui C."/>
            <person name="Meng S."/>
            <person name="Li G."/>
            <person name="Viehrig K."/>
            <person name="Ye F."/>
            <person name="Su P."/>
            <person name="Kiefer A.F."/>
            <person name="Nichols A."/>
            <person name="Cepeda A.J."/>
            <person name="Yan W."/>
            <person name="Fan B."/>
            <person name="Jiang Y."/>
            <person name="Adhikari A."/>
            <person name="Zheng C.-J."/>
            <person name="Schuster L."/>
            <person name="Cowan T.M."/>
            <person name="Smanski M.J."/>
            <person name="Chevrette M.G."/>
            <person name="De Carvalho L.P.S."/>
            <person name="Shen B."/>
        </authorList>
    </citation>
    <scope>NUCLEOTIDE SEQUENCE [LARGE SCALE GENOMIC DNA]</scope>
    <source>
        <strain evidence="9 10">NPDC000087</strain>
    </source>
</reference>
<dbReference type="SFLD" id="SFLDG01386">
    <property type="entry name" value="main_SPASM_domain-containing"/>
    <property type="match status" value="1"/>
</dbReference>
<evidence type="ECO:0000259" key="8">
    <source>
        <dbReference type="PROSITE" id="PS51918"/>
    </source>
</evidence>
<dbReference type="InterPro" id="IPR006638">
    <property type="entry name" value="Elp3/MiaA/NifB-like_rSAM"/>
</dbReference>
<dbReference type="InterPro" id="IPR007197">
    <property type="entry name" value="rSAM"/>
</dbReference>
<dbReference type="Pfam" id="PF04055">
    <property type="entry name" value="Radical_SAM"/>
    <property type="match status" value="1"/>
</dbReference>
<dbReference type="SFLD" id="SFLDG01067">
    <property type="entry name" value="SPASM/twitch_domain_containing"/>
    <property type="match status" value="1"/>
</dbReference>
<dbReference type="PANTHER" id="PTHR11228">
    <property type="entry name" value="RADICAL SAM DOMAIN PROTEIN"/>
    <property type="match status" value="1"/>
</dbReference>
<dbReference type="EMBL" id="JBIAZU010000002">
    <property type="protein sequence ID" value="MFF5289824.1"/>
    <property type="molecule type" value="Genomic_DNA"/>
</dbReference>
<evidence type="ECO:0000313" key="10">
    <source>
        <dbReference type="Proteomes" id="UP001602245"/>
    </source>
</evidence>
<dbReference type="InterPro" id="IPR058240">
    <property type="entry name" value="rSAM_sf"/>
</dbReference>
<organism evidence="9 10">
    <name type="scientific">Paractinoplanes globisporus</name>
    <dbReference type="NCBI Taxonomy" id="113565"/>
    <lineage>
        <taxon>Bacteria</taxon>
        <taxon>Bacillati</taxon>
        <taxon>Actinomycetota</taxon>
        <taxon>Actinomycetes</taxon>
        <taxon>Micromonosporales</taxon>
        <taxon>Micromonosporaceae</taxon>
        <taxon>Paractinoplanes</taxon>
    </lineage>
</organism>
<keyword evidence="6" id="KW-0411">Iron-sulfur</keyword>
<evidence type="ECO:0000256" key="1">
    <source>
        <dbReference type="ARBA" id="ARBA00001966"/>
    </source>
</evidence>
<keyword evidence="4" id="KW-0479">Metal-binding</keyword>
<dbReference type="PIRSF" id="PIRSF037420">
    <property type="entry name" value="PQQ_syn_pqqE"/>
    <property type="match status" value="1"/>
</dbReference>
<feature type="domain" description="Radical SAM core" evidence="8">
    <location>
        <begin position="12"/>
        <end position="222"/>
    </location>
</feature>
<keyword evidence="10" id="KW-1185">Reference proteome</keyword>
<dbReference type="Proteomes" id="UP001602245">
    <property type="component" value="Unassembled WGS sequence"/>
</dbReference>
<dbReference type="CDD" id="cd01335">
    <property type="entry name" value="Radical_SAM"/>
    <property type="match status" value="1"/>
</dbReference>
<evidence type="ECO:0000256" key="3">
    <source>
        <dbReference type="ARBA" id="ARBA00022691"/>
    </source>
</evidence>
<dbReference type="PANTHER" id="PTHR11228:SF7">
    <property type="entry name" value="PQQA PEPTIDE CYCLASE"/>
    <property type="match status" value="1"/>
</dbReference>
<dbReference type="SMART" id="SM00729">
    <property type="entry name" value="Elp3"/>
    <property type="match status" value="1"/>
</dbReference>
<keyword evidence="5" id="KW-0408">Iron</keyword>
<keyword evidence="2" id="KW-0004">4Fe-4S</keyword>
<dbReference type="InterPro" id="IPR050377">
    <property type="entry name" value="Radical_SAM_PqqE_MftC-like"/>
</dbReference>
<dbReference type="InterPro" id="IPR017200">
    <property type="entry name" value="PqqE-like"/>
</dbReference>
<dbReference type="SFLD" id="SFLDG01385">
    <property type="entry name" value="heme_carboxy_lyase_like"/>
    <property type="match status" value="1"/>
</dbReference>
<dbReference type="InterPro" id="IPR013785">
    <property type="entry name" value="Aldolase_TIM"/>
</dbReference>
<dbReference type="Pfam" id="PF13186">
    <property type="entry name" value="SPASM"/>
    <property type="match status" value="1"/>
</dbReference>
<dbReference type="RefSeq" id="WP_020518112.1">
    <property type="nucleotide sequence ID" value="NZ_JBIAZU010000002.1"/>
</dbReference>
<evidence type="ECO:0000313" key="9">
    <source>
        <dbReference type="EMBL" id="MFF5289824.1"/>
    </source>
</evidence>
<dbReference type="InterPro" id="IPR023885">
    <property type="entry name" value="4Fe4S-binding_SPASM_dom"/>
</dbReference>
<dbReference type="PROSITE" id="PS51918">
    <property type="entry name" value="RADICAL_SAM"/>
    <property type="match status" value="1"/>
</dbReference>
<comment type="cofactor">
    <cofactor evidence="1">
        <name>[4Fe-4S] cluster</name>
        <dbReference type="ChEBI" id="CHEBI:49883"/>
    </cofactor>
</comment>
<proteinExistence type="predicted"/>
<dbReference type="SFLD" id="SFLDF00316">
    <property type="entry name" value="C-terminal_tyrosine_decarboxyl"/>
    <property type="match status" value="1"/>
</dbReference>
<evidence type="ECO:0000256" key="4">
    <source>
        <dbReference type="ARBA" id="ARBA00022723"/>
    </source>
</evidence>
<dbReference type="InterPro" id="IPR034480">
    <property type="entry name" value="Heme_synthase-like"/>
</dbReference>
<dbReference type="NCBIfam" id="TIGR04085">
    <property type="entry name" value="rSAM_more_4Fe4S"/>
    <property type="match status" value="1"/>
</dbReference>
<dbReference type="Gene3D" id="3.20.20.70">
    <property type="entry name" value="Aldolase class I"/>
    <property type="match status" value="1"/>
</dbReference>
<keyword evidence="3" id="KW-0949">S-adenosyl-L-methionine</keyword>
<dbReference type="SUPFAM" id="SSF102114">
    <property type="entry name" value="Radical SAM enzymes"/>
    <property type="match status" value="1"/>
</dbReference>
<evidence type="ECO:0000256" key="5">
    <source>
        <dbReference type="ARBA" id="ARBA00023004"/>
    </source>
</evidence>
<dbReference type="NCBIfam" id="TIGR03962">
    <property type="entry name" value="mycofact_rSAM"/>
    <property type="match status" value="1"/>
</dbReference>
<dbReference type="SFLD" id="SFLDS00029">
    <property type="entry name" value="Radical_SAM"/>
    <property type="match status" value="1"/>
</dbReference>